<keyword evidence="5 7" id="KW-0460">Magnesium</keyword>
<dbReference type="InterPro" id="IPR036900">
    <property type="entry name" value="A-D-PHexomutase_C_sf"/>
</dbReference>
<evidence type="ECO:0000256" key="3">
    <source>
        <dbReference type="ARBA" id="ARBA00022553"/>
    </source>
</evidence>
<dbReference type="AlphaFoldDB" id="A0A939C278"/>
<dbReference type="PRINTS" id="PR00509">
    <property type="entry name" value="PGMPMM"/>
</dbReference>
<protein>
    <submittedName>
        <fullName evidence="12">Phospho-sugar mutase</fullName>
    </submittedName>
</protein>
<dbReference type="Gene3D" id="3.30.310.50">
    <property type="entry name" value="Alpha-D-phosphohexomutase, C-terminal domain"/>
    <property type="match status" value="1"/>
</dbReference>
<dbReference type="GO" id="GO:0008973">
    <property type="term" value="F:phosphopentomutase activity"/>
    <property type="evidence" value="ECO:0007669"/>
    <property type="project" value="TreeGrafter"/>
</dbReference>
<accession>A0A939C278</accession>
<dbReference type="Pfam" id="PF02878">
    <property type="entry name" value="PGM_PMM_I"/>
    <property type="match status" value="1"/>
</dbReference>
<dbReference type="InterPro" id="IPR005843">
    <property type="entry name" value="A-D-PHexomutase_C"/>
</dbReference>
<dbReference type="InterPro" id="IPR005846">
    <property type="entry name" value="A-D-PHexomutase_a/b/a-III"/>
</dbReference>
<keyword evidence="13" id="KW-1185">Reference proteome</keyword>
<evidence type="ECO:0000259" key="9">
    <source>
        <dbReference type="Pfam" id="PF02878"/>
    </source>
</evidence>
<dbReference type="InterPro" id="IPR005841">
    <property type="entry name" value="Alpha-D-phosphohexomutase_SF"/>
</dbReference>
<feature type="domain" description="Alpha-D-phosphohexomutase alpha/beta/alpha" evidence="10">
    <location>
        <begin position="186"/>
        <end position="273"/>
    </location>
</feature>
<name>A0A939C278_9ACTN</name>
<organism evidence="12 13">
    <name type="scientific">Nakamurella flavida</name>
    <dbReference type="NCBI Taxonomy" id="363630"/>
    <lineage>
        <taxon>Bacteria</taxon>
        <taxon>Bacillati</taxon>
        <taxon>Actinomycetota</taxon>
        <taxon>Actinomycetes</taxon>
        <taxon>Nakamurellales</taxon>
        <taxon>Nakamurellaceae</taxon>
        <taxon>Nakamurella</taxon>
    </lineage>
</organism>
<feature type="domain" description="Alpha-D-phosphohexomutase alpha/beta/alpha" evidence="11">
    <location>
        <begin position="286"/>
        <end position="388"/>
    </location>
</feature>
<evidence type="ECO:0000256" key="2">
    <source>
        <dbReference type="ARBA" id="ARBA00010231"/>
    </source>
</evidence>
<dbReference type="PROSITE" id="PS00710">
    <property type="entry name" value="PGM_PMM"/>
    <property type="match status" value="1"/>
</dbReference>
<comment type="cofactor">
    <cofactor evidence="1">
        <name>Mg(2+)</name>
        <dbReference type="ChEBI" id="CHEBI:18420"/>
    </cofactor>
</comment>
<dbReference type="GO" id="GO:0006166">
    <property type="term" value="P:purine ribonucleoside salvage"/>
    <property type="evidence" value="ECO:0007669"/>
    <property type="project" value="TreeGrafter"/>
</dbReference>
<reference evidence="12" key="1">
    <citation type="submission" date="2021-01" db="EMBL/GenBank/DDBJ databases">
        <title>KCTC 19127 draft genome.</title>
        <authorList>
            <person name="An D."/>
        </authorList>
    </citation>
    <scope>NUCLEOTIDE SEQUENCE</scope>
    <source>
        <strain evidence="12">KCTC 19127</strain>
    </source>
</reference>
<evidence type="ECO:0000259" key="8">
    <source>
        <dbReference type="Pfam" id="PF00408"/>
    </source>
</evidence>
<evidence type="ECO:0000256" key="6">
    <source>
        <dbReference type="ARBA" id="ARBA00023235"/>
    </source>
</evidence>
<dbReference type="Pfam" id="PF02879">
    <property type="entry name" value="PGM_PMM_II"/>
    <property type="match status" value="1"/>
</dbReference>
<dbReference type="Pfam" id="PF00408">
    <property type="entry name" value="PGM_PMM_IV"/>
    <property type="match status" value="1"/>
</dbReference>
<dbReference type="GO" id="GO:0000287">
    <property type="term" value="F:magnesium ion binding"/>
    <property type="evidence" value="ECO:0007669"/>
    <property type="project" value="InterPro"/>
</dbReference>
<gene>
    <name evidence="12" type="ORF">JL107_18540</name>
</gene>
<dbReference type="SUPFAM" id="SSF53738">
    <property type="entry name" value="Phosphoglucomutase, first 3 domains"/>
    <property type="match status" value="3"/>
</dbReference>
<dbReference type="Pfam" id="PF02880">
    <property type="entry name" value="PGM_PMM_III"/>
    <property type="match status" value="1"/>
</dbReference>
<dbReference type="PANTHER" id="PTHR45745:SF1">
    <property type="entry name" value="PHOSPHOGLUCOMUTASE 2B-RELATED"/>
    <property type="match status" value="1"/>
</dbReference>
<evidence type="ECO:0000256" key="7">
    <source>
        <dbReference type="RuleBase" id="RU004326"/>
    </source>
</evidence>
<dbReference type="InterPro" id="IPR005844">
    <property type="entry name" value="A-D-PHexomutase_a/b/a-I"/>
</dbReference>
<feature type="domain" description="Alpha-D-phosphohexomutase alpha/beta/alpha" evidence="9">
    <location>
        <begin position="20"/>
        <end position="153"/>
    </location>
</feature>
<dbReference type="InterPro" id="IPR005845">
    <property type="entry name" value="A-D-PHexomutase_a/b/a-II"/>
</dbReference>
<evidence type="ECO:0000313" key="13">
    <source>
        <dbReference type="Proteomes" id="UP000663801"/>
    </source>
</evidence>
<dbReference type="PANTHER" id="PTHR45745">
    <property type="entry name" value="PHOSPHOMANNOMUTASE 45A"/>
    <property type="match status" value="1"/>
</dbReference>
<dbReference type="Gene3D" id="3.40.120.10">
    <property type="entry name" value="Alpha-D-Glucose-1,6-Bisphosphate, subunit A, domain 3"/>
    <property type="match status" value="3"/>
</dbReference>
<proteinExistence type="inferred from homology"/>
<evidence type="ECO:0000256" key="4">
    <source>
        <dbReference type="ARBA" id="ARBA00022723"/>
    </source>
</evidence>
<keyword evidence="4 7" id="KW-0479">Metal-binding</keyword>
<keyword evidence="6" id="KW-0413">Isomerase</keyword>
<keyword evidence="3" id="KW-0597">Phosphoprotein</keyword>
<evidence type="ECO:0000259" key="11">
    <source>
        <dbReference type="Pfam" id="PF02880"/>
    </source>
</evidence>
<evidence type="ECO:0000313" key="12">
    <source>
        <dbReference type="EMBL" id="MBM9478453.1"/>
    </source>
</evidence>
<dbReference type="InterPro" id="IPR016066">
    <property type="entry name" value="A-D-PHexomutase_CS"/>
</dbReference>
<comment type="caution">
    <text evidence="12">The sequence shown here is derived from an EMBL/GenBank/DDBJ whole genome shotgun (WGS) entry which is preliminary data.</text>
</comment>
<sequence length="516" mass="52814">MAGDPTAITEVVDRMSAPLAFGTAGLRGPLRAGPAGMNLAVVRRAAAGLAAYLVGRGGGTVVVGYDARHRSAEFASDVAGVLQAAGLSVLLSAEPVPTPLTAFATRHLSAAAGVQITASHNPPQDNGMKVYLAGGTQLVGPADADIERAIAAAAPARSVDVAGGGTPGWPDGLVESYIAATAALAAPGAHAVRVALTPMHGVGGAIAVRALHDAGFTDVHVVAQQAVPDPDFPTVAFPNPEEPGATDLLLALADRVAADLAVALDPDADRCAIGVRFPDGWRMLRGDETGVLLGDLVLSRLDRALHPDPLVATTIVSSQMLAAVAAAHGARYDETLTGFKWIVRAGDGAGTGLVYGYEEALGLCVDPATVRDKDGISAAVLAADLVASLRAVGSDVPARWDELTRRHGLFVTDQVSVRVTDLALIGRAMARLRADPPTTLAGAPATTTDLLPRTDGLTVRSADTRVVIRPSGTEPKLKCYLEISAPVTGDLDALRAAVAERMRALTVEVRDLVGLG</sequence>
<dbReference type="CDD" id="cd05799">
    <property type="entry name" value="PGM2"/>
    <property type="match status" value="1"/>
</dbReference>
<feature type="domain" description="Alpha-D-phosphohexomutase C-terminal" evidence="8">
    <location>
        <begin position="417"/>
        <end position="483"/>
    </location>
</feature>
<dbReference type="InterPro" id="IPR016055">
    <property type="entry name" value="A-D-PHexomutase_a/b/a-I/II/III"/>
</dbReference>
<evidence type="ECO:0000259" key="10">
    <source>
        <dbReference type="Pfam" id="PF02879"/>
    </source>
</evidence>
<dbReference type="Proteomes" id="UP000663801">
    <property type="component" value="Unassembled WGS sequence"/>
</dbReference>
<evidence type="ECO:0000256" key="1">
    <source>
        <dbReference type="ARBA" id="ARBA00001946"/>
    </source>
</evidence>
<comment type="similarity">
    <text evidence="2 7">Belongs to the phosphohexose mutase family.</text>
</comment>
<dbReference type="SUPFAM" id="SSF55957">
    <property type="entry name" value="Phosphoglucomutase, C-terminal domain"/>
    <property type="match status" value="1"/>
</dbReference>
<evidence type="ECO:0000256" key="5">
    <source>
        <dbReference type="ARBA" id="ARBA00022842"/>
    </source>
</evidence>
<dbReference type="GO" id="GO:0005975">
    <property type="term" value="P:carbohydrate metabolic process"/>
    <property type="evidence" value="ECO:0007669"/>
    <property type="project" value="InterPro"/>
</dbReference>
<dbReference type="EMBL" id="JAERWL010000018">
    <property type="protein sequence ID" value="MBM9478453.1"/>
    <property type="molecule type" value="Genomic_DNA"/>
</dbReference>